<comment type="similarity">
    <text evidence="1">Belongs to the ABC transporter superfamily.</text>
</comment>
<dbReference type="SMART" id="SM00382">
    <property type="entry name" value="AAA"/>
    <property type="match status" value="1"/>
</dbReference>
<dbReference type="SUPFAM" id="SSF52540">
    <property type="entry name" value="P-loop containing nucleoside triphosphate hydrolases"/>
    <property type="match status" value="1"/>
</dbReference>
<dbReference type="InterPro" id="IPR017871">
    <property type="entry name" value="ABC_transporter-like_CS"/>
</dbReference>
<feature type="domain" description="ABC transporter" evidence="5">
    <location>
        <begin position="46"/>
        <end position="271"/>
    </location>
</feature>
<organism evidence="6 7">
    <name type="scientific">Streptomyces oryzae</name>
    <dbReference type="NCBI Taxonomy" id="1434886"/>
    <lineage>
        <taxon>Bacteria</taxon>
        <taxon>Bacillati</taxon>
        <taxon>Actinomycetota</taxon>
        <taxon>Actinomycetes</taxon>
        <taxon>Kitasatosporales</taxon>
        <taxon>Streptomycetaceae</taxon>
        <taxon>Streptomyces</taxon>
    </lineage>
</organism>
<dbReference type="PROSITE" id="PS00211">
    <property type="entry name" value="ABC_TRANSPORTER_1"/>
    <property type="match status" value="1"/>
</dbReference>
<dbReference type="InterPro" id="IPR027417">
    <property type="entry name" value="P-loop_NTPase"/>
</dbReference>
<name>A0ABS3XKT0_9ACTN</name>
<gene>
    <name evidence="6" type="ORF">ITI46_30880</name>
</gene>
<reference evidence="6 7" key="1">
    <citation type="submission" date="2020-11" db="EMBL/GenBank/DDBJ databases">
        <title>Streptomyces spirodelae sp. nov., isolated from duckweed.</title>
        <authorList>
            <person name="Saimee Y."/>
            <person name="Duangmal K."/>
        </authorList>
    </citation>
    <scope>NUCLEOTIDE SEQUENCE [LARGE SCALE GENOMIC DNA]</scope>
    <source>
        <strain evidence="6 7">S16-07</strain>
    </source>
</reference>
<dbReference type="GO" id="GO:0005524">
    <property type="term" value="F:ATP binding"/>
    <property type="evidence" value="ECO:0007669"/>
    <property type="project" value="UniProtKB-KW"/>
</dbReference>
<evidence type="ECO:0000259" key="5">
    <source>
        <dbReference type="PROSITE" id="PS50893"/>
    </source>
</evidence>
<evidence type="ECO:0000256" key="4">
    <source>
        <dbReference type="ARBA" id="ARBA00022840"/>
    </source>
</evidence>
<keyword evidence="4 6" id="KW-0067">ATP-binding</keyword>
<keyword evidence="3" id="KW-0547">Nucleotide-binding</keyword>
<keyword evidence="7" id="KW-1185">Reference proteome</keyword>
<proteinExistence type="inferred from homology"/>
<dbReference type="InterPro" id="IPR003439">
    <property type="entry name" value="ABC_transporter-like_ATP-bd"/>
</dbReference>
<dbReference type="PANTHER" id="PTHR43335">
    <property type="entry name" value="ABC TRANSPORTER, ATP-BINDING PROTEIN"/>
    <property type="match status" value="1"/>
</dbReference>
<evidence type="ECO:0000256" key="1">
    <source>
        <dbReference type="ARBA" id="ARBA00005417"/>
    </source>
</evidence>
<evidence type="ECO:0000313" key="6">
    <source>
        <dbReference type="EMBL" id="MBO8196019.1"/>
    </source>
</evidence>
<sequence>MPRRCQIPGSSRVAATATRLEPGAAYNRRHESISNREFAAVSAQGIVVAGLRKRYGATLALDGMSFTVRPGLVTGFVGPNGAGKSTTMRVVLGLDAVEEGTALIEGRRYRGLRHPLNHIGSLLDASALHPGRSGRDHLLWLAHSQGLAARRVDQVIEQVGLIPAARRKAGGYSLGMRQRLGIAAALLGDPPAVMLDEPFNGMDPEGIVWMRGFLRSLAAQGRAVLVSSHLMSEVQDTADHLVVVGRGKVIADAGVADLIAAASGNRVAVRTTAGTAAMRVLAQAGAAVAAVGRDTITVTGLSPDRIVGLLNECTVAFSEVSPHRPTLEEVYLELTREAVEFRTATPPEEVAR</sequence>
<keyword evidence="2" id="KW-0813">Transport</keyword>
<dbReference type="EMBL" id="JADKMA010000242">
    <property type="protein sequence ID" value="MBO8196019.1"/>
    <property type="molecule type" value="Genomic_DNA"/>
</dbReference>
<evidence type="ECO:0000256" key="3">
    <source>
        <dbReference type="ARBA" id="ARBA00022741"/>
    </source>
</evidence>
<evidence type="ECO:0000256" key="2">
    <source>
        <dbReference type="ARBA" id="ARBA00022448"/>
    </source>
</evidence>
<dbReference type="Gene3D" id="3.40.50.300">
    <property type="entry name" value="P-loop containing nucleotide triphosphate hydrolases"/>
    <property type="match status" value="1"/>
</dbReference>
<dbReference type="PANTHER" id="PTHR43335:SF4">
    <property type="entry name" value="ABC TRANSPORTER, ATP-BINDING PROTEIN"/>
    <property type="match status" value="1"/>
</dbReference>
<dbReference type="Pfam" id="PF00005">
    <property type="entry name" value="ABC_tran"/>
    <property type="match status" value="1"/>
</dbReference>
<dbReference type="PROSITE" id="PS50893">
    <property type="entry name" value="ABC_TRANSPORTER_2"/>
    <property type="match status" value="1"/>
</dbReference>
<accession>A0ABS3XKT0</accession>
<comment type="caution">
    <text evidence="6">The sequence shown here is derived from an EMBL/GenBank/DDBJ whole genome shotgun (WGS) entry which is preliminary data.</text>
</comment>
<evidence type="ECO:0000313" key="7">
    <source>
        <dbReference type="Proteomes" id="UP001519064"/>
    </source>
</evidence>
<dbReference type="Proteomes" id="UP001519064">
    <property type="component" value="Unassembled WGS sequence"/>
</dbReference>
<dbReference type="InterPro" id="IPR003593">
    <property type="entry name" value="AAA+_ATPase"/>
</dbReference>
<protein>
    <submittedName>
        <fullName evidence="6">ATP-binding cassette domain-containing protein</fullName>
    </submittedName>
</protein>